<dbReference type="GeneID" id="83215589"/>
<proteinExistence type="predicted"/>
<dbReference type="EMBL" id="JARTCD010000042">
    <property type="protein sequence ID" value="KAJ8656169.1"/>
    <property type="molecule type" value="Genomic_DNA"/>
</dbReference>
<dbReference type="Proteomes" id="UP001234581">
    <property type="component" value="Unassembled WGS sequence"/>
</dbReference>
<feature type="compositionally biased region" description="Acidic residues" evidence="1">
    <location>
        <begin position="10"/>
        <end position="21"/>
    </location>
</feature>
<organism evidence="2 3">
    <name type="scientific">Lichtheimia ornata</name>
    <dbReference type="NCBI Taxonomy" id="688661"/>
    <lineage>
        <taxon>Eukaryota</taxon>
        <taxon>Fungi</taxon>
        <taxon>Fungi incertae sedis</taxon>
        <taxon>Mucoromycota</taxon>
        <taxon>Mucoromycotina</taxon>
        <taxon>Mucoromycetes</taxon>
        <taxon>Mucorales</taxon>
        <taxon>Lichtheimiaceae</taxon>
        <taxon>Lichtheimia</taxon>
    </lineage>
</organism>
<dbReference type="RefSeq" id="XP_058341082.1">
    <property type="nucleotide sequence ID" value="XM_058488189.1"/>
</dbReference>
<evidence type="ECO:0000313" key="3">
    <source>
        <dbReference type="Proteomes" id="UP001234581"/>
    </source>
</evidence>
<protein>
    <submittedName>
        <fullName evidence="2">Uncharacterized protein</fullName>
    </submittedName>
</protein>
<sequence>MAFGRKVDSDQEDQNNDAESEEGVKEEHNGESSSVVLSQALFFAHAPGDAIRVWSLSRLQQDVYIMKKELKVHVPTEFERKEDELLPLMTSCWKFGQLLSHSVESIEQLGLCHNKEQKRAMRHEESDHTQHLDTLVNPRILKITEKKHKMFIGADGPHSSSLG</sequence>
<evidence type="ECO:0000313" key="2">
    <source>
        <dbReference type="EMBL" id="KAJ8656169.1"/>
    </source>
</evidence>
<gene>
    <name evidence="2" type="ORF">O0I10_008182</name>
</gene>
<evidence type="ECO:0000256" key="1">
    <source>
        <dbReference type="SAM" id="MobiDB-lite"/>
    </source>
</evidence>
<accession>A0AAD7UYW7</accession>
<feature type="region of interest" description="Disordered" evidence="1">
    <location>
        <begin position="1"/>
        <end position="30"/>
    </location>
</feature>
<name>A0AAD7UYW7_9FUNG</name>
<reference evidence="2 3" key="1">
    <citation type="submission" date="2023-03" db="EMBL/GenBank/DDBJ databases">
        <title>Genome sequence of Lichtheimia ornata CBS 291.66.</title>
        <authorList>
            <person name="Mohabir J.T."/>
            <person name="Shea T.P."/>
            <person name="Kurbessoian T."/>
            <person name="Berby B."/>
            <person name="Fontaine J."/>
            <person name="Livny J."/>
            <person name="Gnirke A."/>
            <person name="Stajich J.E."/>
            <person name="Cuomo C.A."/>
        </authorList>
    </citation>
    <scope>NUCLEOTIDE SEQUENCE [LARGE SCALE GENOMIC DNA]</scope>
    <source>
        <strain evidence="2">CBS 291.66</strain>
    </source>
</reference>
<keyword evidence="3" id="KW-1185">Reference proteome</keyword>
<comment type="caution">
    <text evidence="2">The sequence shown here is derived from an EMBL/GenBank/DDBJ whole genome shotgun (WGS) entry which is preliminary data.</text>
</comment>
<dbReference type="AlphaFoldDB" id="A0AAD7UYW7"/>